<evidence type="ECO:0000313" key="10">
    <source>
        <dbReference type="EMBL" id="VAW27294.1"/>
    </source>
</evidence>
<feature type="non-terminal residue" evidence="10">
    <location>
        <position position="203"/>
    </location>
</feature>
<dbReference type="GO" id="GO:0004488">
    <property type="term" value="F:methylenetetrahydrofolate dehydrogenase (NADP+) activity"/>
    <property type="evidence" value="ECO:0007669"/>
    <property type="project" value="UniProtKB-EC"/>
</dbReference>
<evidence type="ECO:0000259" key="8">
    <source>
        <dbReference type="Pfam" id="PF00763"/>
    </source>
</evidence>
<dbReference type="SUPFAM" id="SSF51735">
    <property type="entry name" value="NAD(P)-binding Rossmann-fold domains"/>
    <property type="match status" value="1"/>
</dbReference>
<gene>
    <name evidence="10" type="ORF">MNBD_BACTEROID06-375</name>
</gene>
<evidence type="ECO:0000256" key="2">
    <source>
        <dbReference type="ARBA" id="ARBA00011738"/>
    </source>
</evidence>
<dbReference type="SUPFAM" id="SSF53223">
    <property type="entry name" value="Aminoacid dehydrogenase-like, N-terminal domain"/>
    <property type="match status" value="1"/>
</dbReference>
<dbReference type="PANTHER" id="PTHR48099">
    <property type="entry name" value="C-1-TETRAHYDROFOLATE SYNTHASE, CYTOPLASMIC-RELATED"/>
    <property type="match status" value="1"/>
</dbReference>
<keyword evidence="7" id="KW-0511">Multifunctional enzyme</keyword>
<dbReference type="AlphaFoldDB" id="A0A3B0V5H0"/>
<keyword evidence="5" id="KW-0521">NADP</keyword>
<dbReference type="GO" id="GO:0005829">
    <property type="term" value="C:cytosol"/>
    <property type="evidence" value="ECO:0007669"/>
    <property type="project" value="TreeGrafter"/>
</dbReference>
<dbReference type="GO" id="GO:0035999">
    <property type="term" value="P:tetrahydrofolate interconversion"/>
    <property type="evidence" value="ECO:0007669"/>
    <property type="project" value="TreeGrafter"/>
</dbReference>
<evidence type="ECO:0000259" key="9">
    <source>
        <dbReference type="Pfam" id="PF02882"/>
    </source>
</evidence>
<keyword evidence="6 10" id="KW-0560">Oxidoreductase</keyword>
<feature type="domain" description="Tetrahydrofolate dehydrogenase/cyclohydrolase NAD(P)-binding" evidence="9">
    <location>
        <begin position="139"/>
        <end position="203"/>
    </location>
</feature>
<dbReference type="EMBL" id="UOES01000208">
    <property type="protein sequence ID" value="VAW27294.1"/>
    <property type="molecule type" value="Genomic_DNA"/>
</dbReference>
<protein>
    <submittedName>
        <fullName evidence="10">Methenyltetrahydrofolate cyclohydrolase / Methylenetetrahydrofolate dehydrogenase (NADP+)</fullName>
        <ecNumber evidence="10">1.5.1.5</ecNumber>
        <ecNumber evidence="10">3.5.4.9</ecNumber>
    </submittedName>
</protein>
<dbReference type="Gene3D" id="3.40.50.10860">
    <property type="entry name" value="Leucine Dehydrogenase, chain A, domain 1"/>
    <property type="match status" value="1"/>
</dbReference>
<dbReference type="EC" id="3.5.4.9" evidence="10"/>
<dbReference type="GO" id="GO:0004477">
    <property type="term" value="F:methenyltetrahydrofolate cyclohydrolase activity"/>
    <property type="evidence" value="ECO:0007669"/>
    <property type="project" value="UniProtKB-EC"/>
</dbReference>
<keyword evidence="4 10" id="KW-0378">Hydrolase</keyword>
<feature type="domain" description="Tetrahydrofolate dehydrogenase/cyclohydrolase catalytic" evidence="8">
    <location>
        <begin position="5"/>
        <end position="120"/>
    </location>
</feature>
<evidence type="ECO:0000256" key="1">
    <source>
        <dbReference type="ARBA" id="ARBA00004777"/>
    </source>
</evidence>
<proteinExistence type="predicted"/>
<organism evidence="10">
    <name type="scientific">hydrothermal vent metagenome</name>
    <dbReference type="NCBI Taxonomy" id="652676"/>
    <lineage>
        <taxon>unclassified sequences</taxon>
        <taxon>metagenomes</taxon>
        <taxon>ecological metagenomes</taxon>
    </lineage>
</organism>
<keyword evidence="3" id="KW-0554">One-carbon metabolism</keyword>
<dbReference type="InterPro" id="IPR020631">
    <property type="entry name" value="THF_DH/CycHdrlase_NAD-bd_dom"/>
</dbReference>
<dbReference type="InterPro" id="IPR036291">
    <property type="entry name" value="NAD(P)-bd_dom_sf"/>
</dbReference>
<sequence length="203" mass="22315">MAIILDGRKISKEIEKEIKAEVLACSKDGHRPPHLVAVLVGEDGASKTYVTAKMKACDVVGFKSSMIRYDDTVTEEEVLNEVNRLNNDDGVDGYIVQLPLPEHISVEKIIDRIDTTKDVDGFTPANFGKIDQEHHSLLPATPMGIIELLNRYKIETKGKHCVVVGKSHIVGMPMSILLAGPGDATVTLCHIHTQNLEEHTQKA</sequence>
<name>A0A3B0V5H0_9ZZZZ</name>
<dbReference type="PRINTS" id="PR00085">
    <property type="entry name" value="THFDHDRGNASE"/>
</dbReference>
<dbReference type="InterPro" id="IPR020630">
    <property type="entry name" value="THF_DH/CycHdrlase_cat_dom"/>
</dbReference>
<accession>A0A3B0V5H0</accession>
<dbReference type="EC" id="1.5.1.5" evidence="10"/>
<dbReference type="Gene3D" id="3.40.50.720">
    <property type="entry name" value="NAD(P)-binding Rossmann-like Domain"/>
    <property type="match status" value="1"/>
</dbReference>
<comment type="subunit">
    <text evidence="2">Homodimer.</text>
</comment>
<comment type="pathway">
    <text evidence="1">One-carbon metabolism; tetrahydrofolate interconversion.</text>
</comment>
<evidence type="ECO:0000256" key="6">
    <source>
        <dbReference type="ARBA" id="ARBA00023002"/>
    </source>
</evidence>
<reference evidence="10" key="1">
    <citation type="submission" date="2018-06" db="EMBL/GenBank/DDBJ databases">
        <authorList>
            <person name="Zhirakovskaya E."/>
        </authorList>
    </citation>
    <scope>NUCLEOTIDE SEQUENCE</scope>
</reference>
<evidence type="ECO:0000256" key="3">
    <source>
        <dbReference type="ARBA" id="ARBA00022563"/>
    </source>
</evidence>
<dbReference type="InterPro" id="IPR000672">
    <property type="entry name" value="THF_DH/CycHdrlase"/>
</dbReference>
<dbReference type="Pfam" id="PF00763">
    <property type="entry name" value="THF_DHG_CYH"/>
    <property type="match status" value="1"/>
</dbReference>
<evidence type="ECO:0000256" key="5">
    <source>
        <dbReference type="ARBA" id="ARBA00022857"/>
    </source>
</evidence>
<dbReference type="FunFam" id="3.40.50.10860:FF:000005">
    <property type="entry name" value="C-1-tetrahydrofolate synthase, cytoplasmic, putative"/>
    <property type="match status" value="1"/>
</dbReference>
<dbReference type="Pfam" id="PF02882">
    <property type="entry name" value="THF_DHG_CYH_C"/>
    <property type="match status" value="1"/>
</dbReference>
<dbReference type="InterPro" id="IPR046346">
    <property type="entry name" value="Aminoacid_DH-like_N_sf"/>
</dbReference>
<dbReference type="PANTHER" id="PTHR48099:SF5">
    <property type="entry name" value="C-1-TETRAHYDROFOLATE SYNTHASE, CYTOPLASMIC"/>
    <property type="match status" value="1"/>
</dbReference>
<evidence type="ECO:0000256" key="7">
    <source>
        <dbReference type="ARBA" id="ARBA00023268"/>
    </source>
</evidence>
<evidence type="ECO:0000256" key="4">
    <source>
        <dbReference type="ARBA" id="ARBA00022801"/>
    </source>
</evidence>